<dbReference type="EMBL" id="JADIKF010000038">
    <property type="protein sequence ID" value="MBM7129965.1"/>
    <property type="molecule type" value="Genomic_DNA"/>
</dbReference>
<keyword evidence="1" id="KW-0732">Signal</keyword>
<feature type="signal peptide" evidence="1">
    <location>
        <begin position="1"/>
        <end position="25"/>
    </location>
</feature>
<evidence type="ECO:0000313" key="2">
    <source>
        <dbReference type="EMBL" id="MBM7129965.1"/>
    </source>
</evidence>
<evidence type="ECO:0000313" key="3">
    <source>
        <dbReference type="Proteomes" id="UP001430193"/>
    </source>
</evidence>
<dbReference type="RefSeq" id="WP_204631556.1">
    <property type="nucleotide sequence ID" value="NZ_BSOC01000003.1"/>
</dbReference>
<comment type="caution">
    <text evidence="2">The sequence shown here is derived from an EMBL/GenBank/DDBJ whole genome shotgun (WGS) entry which is preliminary data.</text>
</comment>
<name>A0ABS2KFY7_9GAMM</name>
<proteinExistence type="predicted"/>
<evidence type="ECO:0000256" key="1">
    <source>
        <dbReference type="SAM" id="SignalP"/>
    </source>
</evidence>
<feature type="chain" id="PRO_5045834853" description="PXPV repeat-containing protein" evidence="1">
    <location>
        <begin position="26"/>
        <end position="114"/>
    </location>
</feature>
<evidence type="ECO:0008006" key="4">
    <source>
        <dbReference type="Google" id="ProtNLM"/>
    </source>
</evidence>
<keyword evidence="3" id="KW-1185">Reference proteome</keyword>
<organism evidence="2 3">
    <name type="scientific">Dyella mobilis</name>
    <dbReference type="NCBI Taxonomy" id="1849582"/>
    <lineage>
        <taxon>Bacteria</taxon>
        <taxon>Pseudomonadati</taxon>
        <taxon>Pseudomonadota</taxon>
        <taxon>Gammaproteobacteria</taxon>
        <taxon>Lysobacterales</taxon>
        <taxon>Rhodanobacteraceae</taxon>
        <taxon>Dyella</taxon>
    </lineage>
</organism>
<sequence>MNTTRYLLAAAFAVGISVQLPSAYAATVVTYSAKPAYAVTTVQTTAPYWGIYPAPCCYTRVVVKGAASTATVTVVPPPKPPVRAVYVAPPVTVYPTRVVYPATGYYSGMYYYGP</sequence>
<dbReference type="Proteomes" id="UP001430193">
    <property type="component" value="Unassembled WGS sequence"/>
</dbReference>
<gene>
    <name evidence="2" type="ORF">ISS99_10530</name>
</gene>
<accession>A0ABS2KFY7</accession>
<reference evidence="2" key="1">
    <citation type="submission" date="2020-10" db="EMBL/GenBank/DDBJ databases">
        <title>Phylogeny of dyella-like bacteria.</title>
        <authorList>
            <person name="Fu J."/>
        </authorList>
    </citation>
    <scope>NUCLEOTIDE SEQUENCE</scope>
    <source>
        <strain evidence="2">DHON07</strain>
    </source>
</reference>
<protein>
    <recommendedName>
        <fullName evidence="4">PXPV repeat-containing protein</fullName>
    </recommendedName>
</protein>